<dbReference type="InterPro" id="IPR011013">
    <property type="entry name" value="Gal_mutarotase_sf_dom"/>
</dbReference>
<dbReference type="GO" id="GO:0030246">
    <property type="term" value="F:carbohydrate binding"/>
    <property type="evidence" value="ECO:0007669"/>
    <property type="project" value="InterPro"/>
</dbReference>
<dbReference type="RefSeq" id="WP_007013925.1">
    <property type="nucleotide sequence ID" value="NZ_AGFM01000047.1"/>
</dbReference>
<dbReference type="GO" id="GO:0004553">
    <property type="term" value="F:hydrolase activity, hydrolyzing O-glycosyl compounds"/>
    <property type="evidence" value="ECO:0007669"/>
    <property type="project" value="TreeGrafter"/>
</dbReference>
<keyword evidence="10" id="KW-1185">Reference proteome</keyword>
<dbReference type="InterPro" id="IPR005194">
    <property type="entry name" value="Glyco_hydro_65_C"/>
</dbReference>
<evidence type="ECO:0000259" key="7">
    <source>
        <dbReference type="Pfam" id="PF03633"/>
    </source>
</evidence>
<dbReference type="PANTHER" id="PTHR11051:SF8">
    <property type="entry name" value="PROTEIN-GLUCOSYLGALACTOSYLHYDROXYLYSINE GLUCOSIDASE"/>
    <property type="match status" value="1"/>
</dbReference>
<dbReference type="SUPFAM" id="SSF74650">
    <property type="entry name" value="Galactose mutarotase-like"/>
    <property type="match status" value="1"/>
</dbReference>
<dbReference type="Pfam" id="PF03633">
    <property type="entry name" value="Glyco_hydro_65C"/>
    <property type="match status" value="1"/>
</dbReference>
<dbReference type="PIRSF" id="PIRSF036289">
    <property type="entry name" value="Glycosyl_hydrolase_malt_phosph"/>
    <property type="match status" value="1"/>
</dbReference>
<name>G6EF96_9SPHN</name>
<dbReference type="PATRIC" id="fig|1088721.3.peg.2982"/>
<dbReference type="Proteomes" id="UP000004030">
    <property type="component" value="Unassembled WGS sequence"/>
</dbReference>
<dbReference type="Gene3D" id="1.50.10.10">
    <property type="match status" value="1"/>
</dbReference>
<dbReference type="Gene3D" id="2.60.420.10">
    <property type="entry name" value="Maltose phosphorylase, domain 3"/>
    <property type="match status" value="1"/>
</dbReference>
<comment type="caution">
    <text evidence="9">The sequence shown here is derived from an EMBL/GenBank/DDBJ whole genome shotgun (WGS) entry which is preliminary data.</text>
</comment>
<dbReference type="Gene3D" id="2.70.98.40">
    <property type="entry name" value="Glycoside hydrolase, family 65, N-terminal domain"/>
    <property type="match status" value="1"/>
</dbReference>
<dbReference type="STRING" id="1088721.JI59_04915"/>
<evidence type="ECO:0000259" key="8">
    <source>
        <dbReference type="Pfam" id="PF03636"/>
    </source>
</evidence>
<dbReference type="GO" id="GO:0005975">
    <property type="term" value="P:carbohydrate metabolic process"/>
    <property type="evidence" value="ECO:0007669"/>
    <property type="project" value="InterPro"/>
</dbReference>
<dbReference type="AlphaFoldDB" id="G6EF96"/>
<evidence type="ECO:0000259" key="6">
    <source>
        <dbReference type="Pfam" id="PF03632"/>
    </source>
</evidence>
<protein>
    <submittedName>
        <fullName evidence="9">Trehalose 6-phosphate phosphorylase</fullName>
    </submittedName>
</protein>
<evidence type="ECO:0000313" key="9">
    <source>
        <dbReference type="EMBL" id="EHJ60054.1"/>
    </source>
</evidence>
<dbReference type="KEGG" id="npn:JI59_04915"/>
<dbReference type="Pfam" id="PF03636">
    <property type="entry name" value="Glyco_hydro_65N"/>
    <property type="match status" value="1"/>
</dbReference>
<gene>
    <name evidence="9" type="ORF">NSU_3017</name>
</gene>
<feature type="domain" description="Glycoside hydrolase family 65 N-terminal" evidence="8">
    <location>
        <begin position="8"/>
        <end position="263"/>
    </location>
</feature>
<proteinExistence type="inferred from homology"/>
<feature type="active site" description="Proton donor" evidence="4">
    <location>
        <position position="493"/>
    </location>
</feature>
<feature type="domain" description="Glycoside hydrolase family 65 central catalytic" evidence="6">
    <location>
        <begin position="317"/>
        <end position="712"/>
    </location>
</feature>
<comment type="similarity">
    <text evidence="1">Belongs to the glycosyl hydrolase 65 family.</text>
</comment>
<evidence type="ECO:0000256" key="2">
    <source>
        <dbReference type="ARBA" id="ARBA00022676"/>
    </source>
</evidence>
<organism evidence="9 10">
    <name type="scientific">Novosphingobium pentaromativorans US6-1</name>
    <dbReference type="NCBI Taxonomy" id="1088721"/>
    <lineage>
        <taxon>Bacteria</taxon>
        <taxon>Pseudomonadati</taxon>
        <taxon>Pseudomonadota</taxon>
        <taxon>Alphaproteobacteria</taxon>
        <taxon>Sphingomonadales</taxon>
        <taxon>Sphingomonadaceae</taxon>
        <taxon>Novosphingobium</taxon>
    </lineage>
</organism>
<accession>G6EF96</accession>
<sequence>MTSWILSYDSYDPDQEALREALCTLGNGYFATRGAAEESAADEIHYPGTYLAGGYNRLVTKIAKREIGNEDLVNLPNWLPLNFRPEGGEWFNLHTAEIFSYRQELDLKQGILRRTLRARDREGRETSLAACRLVHMGAPHLAAIEWTLTPENWSGRIEVLSALDGRVINSGVARYRQLGGKHLVPLASEEFGEDGILLVAETSQSYIRIAVAAHTRVYADKVSDKIERQFRQAEGYAAHALNFEVAEGHPVTIEKIIALHSSRDHAISSPGLAAVETLSEAGRFESLLEDHARAWSHLWHRCDIVMEGQGRTQMILRLHIFHLLQTVSPHSVDLDVGVPARGLHGEAYRGHIFWDELFIFPFLNMRIPEITRGLLRYRHRRLPAARRLAREAGYRGAMYPWQSGSDGREETQILHLNPKSGRWLPDNSHLQRHVNAAIAYNVWRYYQATGDREFLSLYGAEMLFEIARFWASIATFNQIRGRYEIRGVMGPDEYHDRYPWSDTPGLNNNAYTNIMAAWVFRRALEARALLDTDRRVELGETLALTGDEITSWDEIGRKLLVPFHEGVISQFEGYERLLEFEWDIYREKYGDIRRLDRILEAEGDTVNRYKASKQADALMLFYLFSAEELRELFSHLGYNFEGEMITRTVDYYLKRTSNGSSLSGIVHSWVLARSNRAASWTQLKEALESDIADGQGGTTREGIHLGAMAGTIDLVQRGHTGLEIRDDLLHLNPCLPEELQGLSFRIRHRGQWLDMEIGCGRLTVSAPEGWDGPRRIMVGDMSFALHAGERNKIACDYEQNGCSPIKKV</sequence>
<dbReference type="InterPro" id="IPR017045">
    <property type="entry name" value="Malt_Pase/Glycosyl_Hdrlase"/>
</dbReference>
<dbReference type="eggNOG" id="COG1554">
    <property type="taxonomic scope" value="Bacteria"/>
</dbReference>
<evidence type="ECO:0000313" key="10">
    <source>
        <dbReference type="Proteomes" id="UP000004030"/>
    </source>
</evidence>
<dbReference type="PANTHER" id="PTHR11051">
    <property type="entry name" value="GLYCOSYL HYDROLASE-RELATED"/>
    <property type="match status" value="1"/>
</dbReference>
<dbReference type="EMBL" id="AGFM01000047">
    <property type="protein sequence ID" value="EHJ60054.1"/>
    <property type="molecule type" value="Genomic_DNA"/>
</dbReference>
<dbReference type="SUPFAM" id="SSF48208">
    <property type="entry name" value="Six-hairpin glycosidases"/>
    <property type="match status" value="1"/>
</dbReference>
<dbReference type="Pfam" id="PF03632">
    <property type="entry name" value="Glyco_hydro_65m"/>
    <property type="match status" value="1"/>
</dbReference>
<dbReference type="GO" id="GO:0016757">
    <property type="term" value="F:glycosyltransferase activity"/>
    <property type="evidence" value="ECO:0007669"/>
    <property type="project" value="UniProtKB-KW"/>
</dbReference>
<evidence type="ECO:0000256" key="1">
    <source>
        <dbReference type="ARBA" id="ARBA00006768"/>
    </source>
</evidence>
<keyword evidence="3" id="KW-0808">Transferase</keyword>
<feature type="binding site" evidence="5">
    <location>
        <begin position="613"/>
        <end position="614"/>
    </location>
    <ligand>
        <name>substrate</name>
    </ligand>
</feature>
<dbReference type="FunFam" id="1.50.10.10:FF:000053">
    <property type="entry name" value="Putative glycosyl hydrolase"/>
    <property type="match status" value="1"/>
</dbReference>
<evidence type="ECO:0000256" key="4">
    <source>
        <dbReference type="PIRSR" id="PIRSR036289-50"/>
    </source>
</evidence>
<dbReference type="InterPro" id="IPR037018">
    <property type="entry name" value="GH65_N"/>
</dbReference>
<evidence type="ECO:0000256" key="5">
    <source>
        <dbReference type="PIRSR" id="PIRSR036289-51"/>
    </source>
</evidence>
<dbReference type="InterPro" id="IPR005195">
    <property type="entry name" value="Glyco_hydro_65_M"/>
</dbReference>
<reference evidence="9 10" key="1">
    <citation type="journal article" date="2012" name="J. Bacteriol.">
        <title>Genome sequence of benzo(a)pyrene-degrading bacterium Novosphingobium pentaromativorans US6-1.</title>
        <authorList>
            <person name="Luo Y.R."/>
            <person name="Kang S.G."/>
            <person name="Kim S.J."/>
            <person name="Kim M.R."/>
            <person name="Li N."/>
            <person name="Lee J.H."/>
            <person name="Kwon K.K."/>
        </authorList>
    </citation>
    <scope>NUCLEOTIDE SEQUENCE [LARGE SCALE GENOMIC DNA]</scope>
    <source>
        <strain evidence="9 10">US6-1</strain>
    </source>
</reference>
<dbReference type="OrthoDB" id="414934at2"/>
<dbReference type="InterPro" id="IPR005196">
    <property type="entry name" value="Glyco_hydro_65_N"/>
</dbReference>
<dbReference type="InterPro" id="IPR012341">
    <property type="entry name" value="6hp_glycosidase-like_sf"/>
</dbReference>
<evidence type="ECO:0000256" key="3">
    <source>
        <dbReference type="ARBA" id="ARBA00022679"/>
    </source>
</evidence>
<feature type="domain" description="Glycoside hydrolase family 65 C-terminal" evidence="7">
    <location>
        <begin position="722"/>
        <end position="782"/>
    </location>
</feature>
<dbReference type="InterPro" id="IPR008928">
    <property type="entry name" value="6-hairpin_glycosidase_sf"/>
</dbReference>
<feature type="binding site" evidence="5">
    <location>
        <begin position="354"/>
        <end position="355"/>
    </location>
    <ligand>
        <name>substrate</name>
    </ligand>
</feature>
<keyword evidence="2" id="KW-0328">Glycosyltransferase</keyword>